<dbReference type="Proteomes" id="UP000279860">
    <property type="component" value="Unassembled WGS sequence"/>
</dbReference>
<comment type="caution">
    <text evidence="1">The sequence shown here is derived from an EMBL/GenBank/DDBJ whole genome shotgun (WGS) entry which is preliminary data.</text>
</comment>
<sequence length="235" mass="26996">MSKGSVSTDLNFLATILRQEKFCIDTSPLSKVAGELNKSKDWSYNLQKLKFRIDDIPRNTVPSEVKLLEAILSVQIGEIDHTEEQVQNTVFGDYNFSIEISGQVNGKKVISHWHLDFDNNSVNEYIHPEFHLTYGGNPMKNIDLGDVLLLPSPRISHPPMDAVLGIDFIIRNFFKKDKCTKLLSNSQYRTAIQNSQRRLWRPYMLAVASHWCKFSCCNYNADMSLSKRYFPTLDN</sequence>
<proteinExistence type="predicted"/>
<organism evidence="1 2">
    <name type="scientific">Tannerella forsythia</name>
    <name type="common">Bacteroides forsythus</name>
    <dbReference type="NCBI Taxonomy" id="28112"/>
    <lineage>
        <taxon>Bacteria</taxon>
        <taxon>Pseudomonadati</taxon>
        <taxon>Bacteroidota</taxon>
        <taxon>Bacteroidia</taxon>
        <taxon>Bacteroidales</taxon>
        <taxon>Tannerellaceae</taxon>
        <taxon>Tannerella</taxon>
    </lineage>
</organism>
<evidence type="ECO:0000313" key="2">
    <source>
        <dbReference type="Proteomes" id="UP000279860"/>
    </source>
</evidence>
<dbReference type="EMBL" id="RQYN01000005">
    <property type="protein sequence ID" value="RRD78303.1"/>
    <property type="molecule type" value="Genomic_DNA"/>
</dbReference>
<accession>A0A3P1ZAP9</accession>
<reference evidence="1 2" key="1">
    <citation type="submission" date="2018-11" db="EMBL/GenBank/DDBJ databases">
        <title>Genomes From Bacteria Associated with the Canine Oral Cavity: a Test Case for Automated Genome-Based Taxonomic Assignment.</title>
        <authorList>
            <person name="Coil D.A."/>
            <person name="Jospin G."/>
            <person name="Darling A.E."/>
            <person name="Wallis C."/>
            <person name="Davis I.J."/>
            <person name="Harris S."/>
            <person name="Eisen J.A."/>
            <person name="Holcombe L.J."/>
            <person name="O'Flynn C."/>
        </authorList>
    </citation>
    <scope>NUCLEOTIDE SEQUENCE [LARGE SCALE GENOMIC DNA]</scope>
    <source>
        <strain evidence="1 2">OH1426_COT-023</strain>
    </source>
</reference>
<protein>
    <submittedName>
        <fullName evidence="1">Uncharacterized protein</fullName>
    </submittedName>
</protein>
<gene>
    <name evidence="1" type="ORF">EII41_02470</name>
</gene>
<dbReference type="RefSeq" id="WP_124789290.1">
    <property type="nucleotide sequence ID" value="NZ_RQYN01000005.1"/>
</dbReference>
<name>A0A3P1ZAP9_TANFO</name>
<evidence type="ECO:0000313" key="1">
    <source>
        <dbReference type="EMBL" id="RRD78303.1"/>
    </source>
</evidence>
<dbReference type="AlphaFoldDB" id="A0A3P1ZAP9"/>